<dbReference type="PANTHER" id="PTHR44858">
    <property type="entry name" value="TETRATRICOPEPTIDE REPEAT PROTEIN 6"/>
    <property type="match status" value="1"/>
</dbReference>
<evidence type="ECO:0000256" key="3">
    <source>
        <dbReference type="PROSITE-ProRule" id="PRU00339"/>
    </source>
</evidence>
<evidence type="ECO:0000313" key="5">
    <source>
        <dbReference type="Proteomes" id="UP000664795"/>
    </source>
</evidence>
<dbReference type="PROSITE" id="PS50005">
    <property type="entry name" value="TPR"/>
    <property type="match status" value="5"/>
</dbReference>
<dbReference type="SMART" id="SM00028">
    <property type="entry name" value="TPR"/>
    <property type="match status" value="9"/>
</dbReference>
<protein>
    <submittedName>
        <fullName evidence="4">Tetratricopeptide repeat protein</fullName>
    </submittedName>
</protein>
<dbReference type="Pfam" id="PF13432">
    <property type="entry name" value="TPR_16"/>
    <property type="match status" value="1"/>
</dbReference>
<name>A0A939G2Z3_9BACT</name>
<comment type="caution">
    <text evidence="4">The sequence shown here is derived from an EMBL/GenBank/DDBJ whole genome shotgun (WGS) entry which is preliminary data.</text>
</comment>
<evidence type="ECO:0000256" key="1">
    <source>
        <dbReference type="ARBA" id="ARBA00022737"/>
    </source>
</evidence>
<dbReference type="Pfam" id="PF13181">
    <property type="entry name" value="TPR_8"/>
    <property type="match status" value="1"/>
</dbReference>
<keyword evidence="2 3" id="KW-0802">TPR repeat</keyword>
<feature type="repeat" description="TPR" evidence="3">
    <location>
        <begin position="149"/>
        <end position="182"/>
    </location>
</feature>
<feature type="repeat" description="TPR" evidence="3">
    <location>
        <begin position="285"/>
        <end position="318"/>
    </location>
</feature>
<dbReference type="EMBL" id="JAFMYU010000001">
    <property type="protein sequence ID" value="MBO0929669.1"/>
    <property type="molecule type" value="Genomic_DNA"/>
</dbReference>
<gene>
    <name evidence="4" type="ORF">J2I48_01620</name>
</gene>
<dbReference type="AlphaFoldDB" id="A0A939G2Z3"/>
<dbReference type="GO" id="GO:0042802">
    <property type="term" value="F:identical protein binding"/>
    <property type="evidence" value="ECO:0007669"/>
    <property type="project" value="InterPro"/>
</dbReference>
<accession>A0A939G2Z3</accession>
<dbReference type="InterPro" id="IPR013105">
    <property type="entry name" value="TPR_2"/>
</dbReference>
<keyword evidence="1" id="KW-0677">Repeat</keyword>
<dbReference type="Gene3D" id="1.25.40.10">
    <property type="entry name" value="Tetratricopeptide repeat domain"/>
    <property type="match status" value="1"/>
</dbReference>
<keyword evidence="5" id="KW-1185">Reference proteome</keyword>
<sequence>MYNGLRFTGLQHIGVKVKKRRYGWLLALYIVHCTLYITSCSDRTGEAAQFFLKGNVQLQKREYKEAIRYYTEAIGKKGDFADAYSNRGLAHYRNGDLEAAQADLTKAIQTDATFEPAYLNRADVFLATGQPTDALRDLGQIAKTYKDSTFYQTRLGEAYAGLNNAGQAQSAFDKAILLDPKNAEALTNRAALAFGQKRYADAQADLKQALVIDPNRAETLNNQALLLAQTGQYAQALPFVERALTQQPTQPYYRNNKGYLLLMLNRDAEAKPLIDDALRANDKNAWAHRNLGIYYLRQQQPDKALASLQQAEKLDSSVDQLYSYLGEAQLALGQKAQACATWQRGQQAGDEQAINLINSNCR</sequence>
<feature type="repeat" description="TPR" evidence="3">
    <location>
        <begin position="217"/>
        <end position="250"/>
    </location>
</feature>
<feature type="repeat" description="TPR" evidence="3">
    <location>
        <begin position="183"/>
        <end position="216"/>
    </location>
</feature>
<proteinExistence type="predicted"/>
<evidence type="ECO:0000256" key="2">
    <source>
        <dbReference type="ARBA" id="ARBA00022803"/>
    </source>
</evidence>
<feature type="repeat" description="TPR" evidence="3">
    <location>
        <begin position="81"/>
        <end position="114"/>
    </location>
</feature>
<dbReference type="Pfam" id="PF07719">
    <property type="entry name" value="TPR_2"/>
    <property type="match status" value="1"/>
</dbReference>
<dbReference type="InterPro" id="IPR011990">
    <property type="entry name" value="TPR-like_helical_dom_sf"/>
</dbReference>
<dbReference type="SUPFAM" id="SSF48452">
    <property type="entry name" value="TPR-like"/>
    <property type="match status" value="2"/>
</dbReference>
<dbReference type="Pfam" id="PF07721">
    <property type="entry name" value="TPR_4"/>
    <property type="match status" value="1"/>
</dbReference>
<dbReference type="InterPro" id="IPR050498">
    <property type="entry name" value="Ycf3"/>
</dbReference>
<reference evidence="4 5" key="1">
    <citation type="submission" date="2021-03" db="EMBL/GenBank/DDBJ databases">
        <title>Fibrella sp. HMF5036 genome sequencing and assembly.</title>
        <authorList>
            <person name="Kang H."/>
            <person name="Kim H."/>
            <person name="Bae S."/>
            <person name="Joh K."/>
        </authorList>
    </citation>
    <scope>NUCLEOTIDE SEQUENCE [LARGE SCALE GENOMIC DNA]</scope>
    <source>
        <strain evidence="4 5">HMF5036</strain>
    </source>
</reference>
<dbReference type="Pfam" id="PF14559">
    <property type="entry name" value="TPR_19"/>
    <property type="match status" value="1"/>
</dbReference>
<evidence type="ECO:0000313" key="4">
    <source>
        <dbReference type="EMBL" id="MBO0929669.1"/>
    </source>
</evidence>
<dbReference type="PANTHER" id="PTHR44858:SF1">
    <property type="entry name" value="UDP-N-ACETYLGLUCOSAMINE--PEPTIDE N-ACETYLGLUCOSAMINYLTRANSFERASE SPINDLY-RELATED"/>
    <property type="match status" value="1"/>
</dbReference>
<dbReference type="InterPro" id="IPR011717">
    <property type="entry name" value="TPR-4"/>
</dbReference>
<organism evidence="4 5">
    <name type="scientific">Fibrella aquatilis</name>
    <dbReference type="NCBI Taxonomy" id="2817059"/>
    <lineage>
        <taxon>Bacteria</taxon>
        <taxon>Pseudomonadati</taxon>
        <taxon>Bacteroidota</taxon>
        <taxon>Cytophagia</taxon>
        <taxon>Cytophagales</taxon>
        <taxon>Spirosomataceae</taxon>
        <taxon>Fibrella</taxon>
    </lineage>
</organism>
<dbReference type="Pfam" id="PF13174">
    <property type="entry name" value="TPR_6"/>
    <property type="match status" value="1"/>
</dbReference>
<dbReference type="Proteomes" id="UP000664795">
    <property type="component" value="Unassembled WGS sequence"/>
</dbReference>
<dbReference type="InterPro" id="IPR019734">
    <property type="entry name" value="TPR_rpt"/>
</dbReference>